<dbReference type="GO" id="GO:0008239">
    <property type="term" value="F:dipeptidyl-peptidase activity"/>
    <property type="evidence" value="ECO:0007669"/>
    <property type="project" value="InterPro"/>
</dbReference>
<evidence type="ECO:0000313" key="1">
    <source>
        <dbReference type="EMBL" id="HHJ53434.1"/>
    </source>
</evidence>
<accession>A0A7V5PQJ8</accession>
<comment type="caution">
    <text evidence="1">The sequence shown here is derived from an EMBL/GenBank/DDBJ whole genome shotgun (WGS) entry which is preliminary data.</text>
</comment>
<reference evidence="1" key="1">
    <citation type="journal article" date="2020" name="mSystems">
        <title>Genome- and Community-Level Interaction Insights into Carbon Utilization and Element Cycling Functions of Hydrothermarchaeota in Hydrothermal Sediment.</title>
        <authorList>
            <person name="Zhou Z."/>
            <person name="Liu Y."/>
            <person name="Xu W."/>
            <person name="Pan J."/>
            <person name="Luo Z.H."/>
            <person name="Li M."/>
        </authorList>
    </citation>
    <scope>NUCLEOTIDE SEQUENCE [LARGE SCALE GENOMIC DNA]</scope>
    <source>
        <strain evidence="1">HyVt-527</strain>
    </source>
</reference>
<gene>
    <name evidence="1" type="ORF">ENJ89_09590</name>
</gene>
<feature type="non-terminal residue" evidence="1">
    <location>
        <position position="1"/>
    </location>
</feature>
<protein>
    <recommendedName>
        <fullName evidence="2">Serine protease</fullName>
    </recommendedName>
</protein>
<sequence length="53" mass="5469">AGNMSAGGDSGSAVLNEQNEIVGLLFAGSSRSTIINRIQNVFSLLGVDYIPQS</sequence>
<dbReference type="Pfam" id="PF10459">
    <property type="entry name" value="Peptidase_S46"/>
    <property type="match status" value="1"/>
</dbReference>
<name>A0A7V5PQJ8_CALAY</name>
<dbReference type="Proteomes" id="UP000886124">
    <property type="component" value="Unassembled WGS sequence"/>
</dbReference>
<evidence type="ECO:0008006" key="2">
    <source>
        <dbReference type="Google" id="ProtNLM"/>
    </source>
</evidence>
<dbReference type="Gene3D" id="2.40.10.10">
    <property type="entry name" value="Trypsin-like serine proteases"/>
    <property type="match status" value="1"/>
</dbReference>
<dbReference type="InterPro" id="IPR019500">
    <property type="entry name" value="Pep_S46"/>
</dbReference>
<dbReference type="SUPFAM" id="SSF50494">
    <property type="entry name" value="Trypsin-like serine proteases"/>
    <property type="match status" value="1"/>
</dbReference>
<organism evidence="1">
    <name type="scientific">Caldithrix abyssi</name>
    <dbReference type="NCBI Taxonomy" id="187145"/>
    <lineage>
        <taxon>Bacteria</taxon>
        <taxon>Pseudomonadati</taxon>
        <taxon>Calditrichota</taxon>
        <taxon>Calditrichia</taxon>
        <taxon>Calditrichales</taxon>
        <taxon>Calditrichaceae</taxon>
        <taxon>Caldithrix</taxon>
    </lineage>
</organism>
<dbReference type="AlphaFoldDB" id="A0A7V5PQJ8"/>
<proteinExistence type="predicted"/>
<dbReference type="GO" id="GO:0070009">
    <property type="term" value="F:serine-type aminopeptidase activity"/>
    <property type="evidence" value="ECO:0007669"/>
    <property type="project" value="InterPro"/>
</dbReference>
<dbReference type="EMBL" id="DROD01000608">
    <property type="protein sequence ID" value="HHJ53434.1"/>
    <property type="molecule type" value="Genomic_DNA"/>
</dbReference>
<dbReference type="InterPro" id="IPR009003">
    <property type="entry name" value="Peptidase_S1_PA"/>
</dbReference>
<dbReference type="InterPro" id="IPR043504">
    <property type="entry name" value="Peptidase_S1_PA_chymotrypsin"/>
</dbReference>